<feature type="non-terminal residue" evidence="1">
    <location>
        <position position="78"/>
    </location>
</feature>
<evidence type="ECO:0000313" key="2">
    <source>
        <dbReference type="Proteomes" id="UP001202328"/>
    </source>
</evidence>
<evidence type="ECO:0000313" key="1">
    <source>
        <dbReference type="EMBL" id="KAI3958461.1"/>
    </source>
</evidence>
<dbReference type="AlphaFoldDB" id="A0AAD4TIR3"/>
<comment type="caution">
    <text evidence="1">The sequence shown here is derived from an EMBL/GenBank/DDBJ whole genome shotgun (WGS) entry which is preliminary data.</text>
</comment>
<sequence length="78" mass="8712">GPMKMAALNVEKGIPLAETLEQMLRNLMTLLPRISRLKLCKVTTEYANSHLLAISVEVLVLASGKDNILPIRDEARWL</sequence>
<proteinExistence type="predicted"/>
<dbReference type="EMBL" id="JAJJMB010001160">
    <property type="protein sequence ID" value="KAI3958461.1"/>
    <property type="molecule type" value="Genomic_DNA"/>
</dbReference>
<gene>
    <name evidence="1" type="ORF">MKW98_011149</name>
</gene>
<keyword evidence="2" id="KW-1185">Reference proteome</keyword>
<dbReference type="Proteomes" id="UP001202328">
    <property type="component" value="Unassembled WGS sequence"/>
</dbReference>
<accession>A0AAD4TIR3</accession>
<reference evidence="1" key="1">
    <citation type="submission" date="2022-04" db="EMBL/GenBank/DDBJ databases">
        <title>A functionally conserved STORR gene fusion in Papaver species that diverged 16.8 million years ago.</title>
        <authorList>
            <person name="Catania T."/>
        </authorList>
    </citation>
    <scope>NUCLEOTIDE SEQUENCE</scope>
    <source>
        <strain evidence="1">S-188037</strain>
    </source>
</reference>
<organism evidence="1 2">
    <name type="scientific">Papaver atlanticum</name>
    <dbReference type="NCBI Taxonomy" id="357466"/>
    <lineage>
        <taxon>Eukaryota</taxon>
        <taxon>Viridiplantae</taxon>
        <taxon>Streptophyta</taxon>
        <taxon>Embryophyta</taxon>
        <taxon>Tracheophyta</taxon>
        <taxon>Spermatophyta</taxon>
        <taxon>Magnoliopsida</taxon>
        <taxon>Ranunculales</taxon>
        <taxon>Papaveraceae</taxon>
        <taxon>Papaveroideae</taxon>
        <taxon>Papaver</taxon>
    </lineage>
</organism>
<protein>
    <submittedName>
        <fullName evidence="1">Uncharacterized protein</fullName>
    </submittedName>
</protein>
<name>A0AAD4TIR3_9MAGN</name>